<dbReference type="InterPro" id="IPR004452">
    <property type="entry name" value="LutB/LldF"/>
</dbReference>
<dbReference type="PROSITE" id="PS51379">
    <property type="entry name" value="4FE4S_FER_2"/>
    <property type="match status" value="1"/>
</dbReference>
<dbReference type="PANTHER" id="PTHR47153:SF2">
    <property type="entry name" value="LACTATE UTILIZATION PROTEIN B"/>
    <property type="match status" value="1"/>
</dbReference>
<dbReference type="Pfam" id="PF02589">
    <property type="entry name" value="LUD_dom"/>
    <property type="match status" value="1"/>
</dbReference>
<keyword evidence="1" id="KW-0004">4Fe-4S</keyword>
<name>A0ABP3JYC7_9ACTN</name>
<accession>A0ABP3JYC7</accession>
<dbReference type="Pfam" id="PF13183">
    <property type="entry name" value="Fer4_8"/>
    <property type="match status" value="1"/>
</dbReference>
<dbReference type="Gene3D" id="3.40.50.10420">
    <property type="entry name" value="NagB/RpiA/CoA transferase-like"/>
    <property type="match status" value="1"/>
</dbReference>
<keyword evidence="1" id="KW-0411">Iron-sulfur</keyword>
<comment type="caution">
    <text evidence="4">The sequence shown here is derived from an EMBL/GenBank/DDBJ whole genome shotgun (WGS) entry which is preliminary data.</text>
</comment>
<gene>
    <name evidence="4" type="ORF">GCM10010361_34120</name>
</gene>
<evidence type="ECO:0000256" key="1">
    <source>
        <dbReference type="ARBA" id="ARBA00022485"/>
    </source>
</evidence>
<organism evidence="4 5">
    <name type="scientific">Streptomyces olivaceiscleroticus</name>
    <dbReference type="NCBI Taxonomy" id="68245"/>
    <lineage>
        <taxon>Bacteria</taxon>
        <taxon>Bacillati</taxon>
        <taxon>Actinomycetota</taxon>
        <taxon>Actinomycetes</taxon>
        <taxon>Kitasatosporales</taxon>
        <taxon>Streptomycetaceae</taxon>
        <taxon>Streptomyces</taxon>
    </lineage>
</organism>
<dbReference type="SUPFAM" id="SSF100950">
    <property type="entry name" value="NagB/RpiA/CoA transferase-like"/>
    <property type="match status" value="1"/>
</dbReference>
<feature type="region of interest" description="Disordered" evidence="2">
    <location>
        <begin position="1"/>
        <end position="36"/>
    </location>
</feature>
<feature type="domain" description="4Fe-4S ferredoxin-type" evidence="3">
    <location>
        <begin position="334"/>
        <end position="364"/>
    </location>
</feature>
<dbReference type="InterPro" id="IPR024185">
    <property type="entry name" value="FTHF_cligase-like_sf"/>
</dbReference>
<evidence type="ECO:0000313" key="4">
    <source>
        <dbReference type="EMBL" id="GAA0467124.1"/>
    </source>
</evidence>
<proteinExistence type="predicted"/>
<sequence>MTERPCGGPTEGQRSTALAGRERIRPDRPEWAAGEIPAHRRPLPLITRDALTVRTARPTHDRLAALNEERHVGTWTPEVARLREQGAAIRRETLTDLEKYLQQLTGSVERNGGVVHRAGTPAEARAVIARIARENGVRLAVKSKSMATEEIHLNAHLTAEGVEVVETDLGEYIVQLADERPSHIVGPALHKSRQDVTDLFGQLAGAELSGEPEDLAAFARARLRADFKAADLGISGVNFAAADTGTLAIVTNEGNADMVTSQPRVHVAVMTVEKVIPRFADLGVLIPLLCDAATKQRVSVYQTLVNGPRRAGESDGPEQLHLVILDNGRTKALGTPQEEVLACIRCGNCQISCPVYRTVGGGHPYSAVYGGPIGAVLSPLIGDPGTDSDLPFLSSLCGACYDACPVKIPIPDLLVNLRAQHESAQAAGAARAGWRAWGLAWRTGAGFRATLAAARLAGRLLPDRLLARLPGPGRGWAAGRALPPLREAGAFRRWFRRHDERRAATRTRDGRQG</sequence>
<dbReference type="InterPro" id="IPR003741">
    <property type="entry name" value="LUD_dom"/>
</dbReference>
<dbReference type="PANTHER" id="PTHR47153">
    <property type="entry name" value="LACTATE UTILIZATION PROTEIN B"/>
    <property type="match status" value="1"/>
</dbReference>
<dbReference type="SUPFAM" id="SSF46548">
    <property type="entry name" value="alpha-helical ferredoxin"/>
    <property type="match status" value="1"/>
</dbReference>
<keyword evidence="5" id="KW-1185">Reference proteome</keyword>
<protein>
    <recommendedName>
        <fullName evidence="3">4Fe-4S ferredoxin-type domain-containing protein</fullName>
    </recommendedName>
</protein>
<dbReference type="InterPro" id="IPR037171">
    <property type="entry name" value="NagB/RpiA_transferase-like"/>
</dbReference>
<dbReference type="EMBL" id="BAAABY010000024">
    <property type="protein sequence ID" value="GAA0467124.1"/>
    <property type="molecule type" value="Genomic_DNA"/>
</dbReference>
<dbReference type="InterPro" id="IPR017896">
    <property type="entry name" value="4Fe4S_Fe-S-bd"/>
</dbReference>
<evidence type="ECO:0000259" key="3">
    <source>
        <dbReference type="PROSITE" id="PS51379"/>
    </source>
</evidence>
<dbReference type="RefSeq" id="WP_346095868.1">
    <property type="nucleotide sequence ID" value="NZ_BAAABY010000024.1"/>
</dbReference>
<reference evidence="5" key="1">
    <citation type="journal article" date="2019" name="Int. J. Syst. Evol. Microbiol.">
        <title>The Global Catalogue of Microorganisms (GCM) 10K type strain sequencing project: providing services to taxonomists for standard genome sequencing and annotation.</title>
        <authorList>
            <consortium name="The Broad Institute Genomics Platform"/>
            <consortium name="The Broad Institute Genome Sequencing Center for Infectious Disease"/>
            <person name="Wu L."/>
            <person name="Ma J."/>
        </authorList>
    </citation>
    <scope>NUCLEOTIDE SEQUENCE [LARGE SCALE GENOMIC DNA]</scope>
    <source>
        <strain evidence="5">JCM 4805</strain>
    </source>
</reference>
<feature type="compositionally biased region" description="Basic and acidic residues" evidence="2">
    <location>
        <begin position="20"/>
        <end position="30"/>
    </location>
</feature>
<evidence type="ECO:0000256" key="2">
    <source>
        <dbReference type="SAM" id="MobiDB-lite"/>
    </source>
</evidence>
<evidence type="ECO:0000313" key="5">
    <source>
        <dbReference type="Proteomes" id="UP001500909"/>
    </source>
</evidence>
<keyword evidence="1" id="KW-0479">Metal-binding</keyword>
<dbReference type="Proteomes" id="UP001500909">
    <property type="component" value="Unassembled WGS sequence"/>
</dbReference>
<keyword evidence="1" id="KW-0408">Iron</keyword>